<dbReference type="RefSeq" id="WP_212966550.1">
    <property type="nucleotide sequence ID" value="NZ_BORB01000021.1"/>
</dbReference>
<dbReference type="InterPro" id="IPR016181">
    <property type="entry name" value="Acyl_CoA_acyltransferase"/>
</dbReference>
<feature type="domain" description="N-acetyltransferase" evidence="1">
    <location>
        <begin position="8"/>
        <end position="169"/>
    </location>
</feature>
<dbReference type="InterPro" id="IPR000182">
    <property type="entry name" value="GNAT_dom"/>
</dbReference>
<organism evidence="2 3">
    <name type="scientific">Lederbergia ruris</name>
    <dbReference type="NCBI Taxonomy" id="217495"/>
    <lineage>
        <taxon>Bacteria</taxon>
        <taxon>Bacillati</taxon>
        <taxon>Bacillota</taxon>
        <taxon>Bacilli</taxon>
        <taxon>Bacillales</taxon>
        <taxon>Bacillaceae</taxon>
        <taxon>Lederbergia</taxon>
    </lineage>
</organism>
<name>A0ABQ4KLP6_9BACI</name>
<protein>
    <submittedName>
        <fullName evidence="2">Acetyltransferase</fullName>
    </submittedName>
</protein>
<evidence type="ECO:0000313" key="3">
    <source>
        <dbReference type="Proteomes" id="UP000679950"/>
    </source>
</evidence>
<dbReference type="EMBL" id="BORB01000021">
    <property type="protein sequence ID" value="GIN58303.1"/>
    <property type="molecule type" value="Genomic_DNA"/>
</dbReference>
<evidence type="ECO:0000313" key="2">
    <source>
        <dbReference type="EMBL" id="GIN58303.1"/>
    </source>
</evidence>
<reference evidence="2 3" key="1">
    <citation type="submission" date="2021-03" db="EMBL/GenBank/DDBJ databases">
        <title>Antimicrobial resistance genes in bacteria isolated from Japanese honey, and their potential for conferring macrolide and lincosamide resistance in the American foulbrood pathogen Paenibacillus larvae.</title>
        <authorList>
            <person name="Okamoto M."/>
            <person name="Kumagai M."/>
            <person name="Kanamori H."/>
            <person name="Takamatsu D."/>
        </authorList>
    </citation>
    <scope>NUCLEOTIDE SEQUENCE [LARGE SCALE GENOMIC DNA]</scope>
    <source>
        <strain evidence="2 3">J8TS2</strain>
    </source>
</reference>
<gene>
    <name evidence="2" type="ORF">J8TS2_26220</name>
</gene>
<keyword evidence="3" id="KW-1185">Reference proteome</keyword>
<accession>A0ABQ4KLP6</accession>
<proteinExistence type="predicted"/>
<dbReference type="PROSITE" id="PS51186">
    <property type="entry name" value="GNAT"/>
    <property type="match status" value="1"/>
</dbReference>
<dbReference type="Pfam" id="PF00583">
    <property type="entry name" value="Acetyltransf_1"/>
    <property type="match status" value="1"/>
</dbReference>
<dbReference type="SUPFAM" id="SSF55729">
    <property type="entry name" value="Acyl-CoA N-acyltransferases (Nat)"/>
    <property type="match status" value="1"/>
</dbReference>
<evidence type="ECO:0000259" key="1">
    <source>
        <dbReference type="PROSITE" id="PS51186"/>
    </source>
</evidence>
<dbReference type="Proteomes" id="UP000679950">
    <property type="component" value="Unassembled WGS sequence"/>
</dbReference>
<sequence length="169" mass="19980">MDVTLLPVPYEDKTILQNLMQLYRYDSSEFDGHVLNQHGLYLYKYLDHQWTDDHRRPLLVKVDDEITGFVLVSLDIPKEFTKLSNAEKTNVISDFFIMRKFRRLGVGKKVACSLFDQYKGMWEIRQTLGNQAAQMFWKKVIHEYTDGHIHKEELVQNDSWHGPVLVFQS</sequence>
<dbReference type="Gene3D" id="3.40.630.30">
    <property type="match status" value="1"/>
</dbReference>
<comment type="caution">
    <text evidence="2">The sequence shown here is derived from an EMBL/GenBank/DDBJ whole genome shotgun (WGS) entry which is preliminary data.</text>
</comment>